<reference evidence="4" key="1">
    <citation type="journal article" date="2019" name="Int. J. Syst. Evol. Microbiol.">
        <title>The Global Catalogue of Microorganisms (GCM) 10K type strain sequencing project: providing services to taxonomists for standard genome sequencing and annotation.</title>
        <authorList>
            <consortium name="The Broad Institute Genomics Platform"/>
            <consortium name="The Broad Institute Genome Sequencing Center for Infectious Disease"/>
            <person name="Wu L."/>
            <person name="Ma J."/>
        </authorList>
    </citation>
    <scope>NUCLEOTIDE SEQUENCE [LARGE SCALE GENOMIC DNA]</scope>
    <source>
        <strain evidence="4">CCUG 59685</strain>
    </source>
</reference>
<name>A0ABW3GG47_9PROT</name>
<evidence type="ECO:0000313" key="3">
    <source>
        <dbReference type="EMBL" id="MFD0929616.1"/>
    </source>
</evidence>
<dbReference type="InterPro" id="IPR036868">
    <property type="entry name" value="TusA-like_sf"/>
</dbReference>
<feature type="domain" description="UPF0033" evidence="2">
    <location>
        <begin position="8"/>
        <end position="77"/>
    </location>
</feature>
<proteinExistence type="inferred from homology"/>
<sequence>MHTTPIDIELDLMGLDSPLPMLKTIEKLEELLPGQVLSVKTTSAGSEQNIRNVINHHPVKLLSVHKEGGVFHFLIQKETTLAAD</sequence>
<protein>
    <submittedName>
        <fullName evidence="3">Sulfurtransferase TusA family protein</fullName>
    </submittedName>
</protein>
<organism evidence="3 4">
    <name type="scientific">Methylophilus glucosoxydans</name>
    <dbReference type="NCBI Taxonomy" id="752553"/>
    <lineage>
        <taxon>Bacteria</taxon>
        <taxon>Pseudomonadati</taxon>
        <taxon>Pseudomonadota</taxon>
        <taxon>Betaproteobacteria</taxon>
        <taxon>Nitrosomonadales</taxon>
        <taxon>Methylophilaceae</taxon>
        <taxon>Methylophilus</taxon>
    </lineage>
</organism>
<evidence type="ECO:0000259" key="2">
    <source>
        <dbReference type="Pfam" id="PF01206"/>
    </source>
</evidence>
<dbReference type="PANTHER" id="PTHR33279:SF6">
    <property type="entry name" value="SULFUR CARRIER PROTEIN YEDF-RELATED"/>
    <property type="match status" value="1"/>
</dbReference>
<dbReference type="SUPFAM" id="SSF64307">
    <property type="entry name" value="SirA-like"/>
    <property type="match status" value="1"/>
</dbReference>
<dbReference type="Proteomes" id="UP001597106">
    <property type="component" value="Unassembled WGS sequence"/>
</dbReference>
<evidence type="ECO:0000256" key="1">
    <source>
        <dbReference type="ARBA" id="ARBA00008984"/>
    </source>
</evidence>
<dbReference type="InterPro" id="IPR001455">
    <property type="entry name" value="TusA-like"/>
</dbReference>
<comment type="caution">
    <text evidence="3">The sequence shown here is derived from an EMBL/GenBank/DDBJ whole genome shotgun (WGS) entry which is preliminary data.</text>
</comment>
<keyword evidence="4" id="KW-1185">Reference proteome</keyword>
<gene>
    <name evidence="3" type="ORF">ACFQ1T_07465</name>
</gene>
<evidence type="ECO:0000313" key="4">
    <source>
        <dbReference type="Proteomes" id="UP001597106"/>
    </source>
</evidence>
<dbReference type="PANTHER" id="PTHR33279">
    <property type="entry name" value="SULFUR CARRIER PROTEIN YEDF-RELATED"/>
    <property type="match status" value="1"/>
</dbReference>
<dbReference type="EMBL" id="JBHTJW010000002">
    <property type="protein sequence ID" value="MFD0929616.1"/>
    <property type="molecule type" value="Genomic_DNA"/>
</dbReference>
<dbReference type="Pfam" id="PF01206">
    <property type="entry name" value="TusA"/>
    <property type="match status" value="1"/>
</dbReference>
<dbReference type="CDD" id="cd00291">
    <property type="entry name" value="SirA_YedF_YeeD"/>
    <property type="match status" value="1"/>
</dbReference>
<dbReference type="Gene3D" id="3.30.110.40">
    <property type="entry name" value="TusA-like domain"/>
    <property type="match status" value="1"/>
</dbReference>
<accession>A0ABW3GG47</accession>
<comment type="similarity">
    <text evidence="1">Belongs to the sulfur carrier protein TusA family.</text>
</comment>
<dbReference type="RefSeq" id="WP_194748274.1">
    <property type="nucleotide sequence ID" value="NZ_JBHTJW010000002.1"/>
</dbReference>